<feature type="chain" id="PRO_5035149074" evidence="1">
    <location>
        <begin position="28"/>
        <end position="338"/>
    </location>
</feature>
<comment type="caution">
    <text evidence="2">The sequence shown here is derived from an EMBL/GenBank/DDBJ whole genome shotgun (WGS) entry which is preliminary data.</text>
</comment>
<evidence type="ECO:0000256" key="1">
    <source>
        <dbReference type="SAM" id="SignalP"/>
    </source>
</evidence>
<proteinExistence type="predicted"/>
<dbReference type="PANTHER" id="PTHR30024">
    <property type="entry name" value="ALIPHATIC SULFONATES-BINDING PROTEIN-RELATED"/>
    <property type="match status" value="1"/>
</dbReference>
<organism evidence="2 3">
    <name type="scientific">Aliidongia dinghuensis</name>
    <dbReference type="NCBI Taxonomy" id="1867774"/>
    <lineage>
        <taxon>Bacteria</taxon>
        <taxon>Pseudomonadati</taxon>
        <taxon>Pseudomonadota</taxon>
        <taxon>Alphaproteobacteria</taxon>
        <taxon>Rhodospirillales</taxon>
        <taxon>Dongiaceae</taxon>
        <taxon>Aliidongia</taxon>
    </lineage>
</organism>
<name>A0A8J2YVX6_9PROT</name>
<dbReference type="Gene3D" id="3.40.190.10">
    <property type="entry name" value="Periplasmic binding protein-like II"/>
    <property type="match status" value="2"/>
</dbReference>
<sequence>MPNYPRLVLAALLTPGTLLSVHSPAAAETAEIRIAQQFGISYLPLIVMKERHLLEQAVVEAGLPQPTVTWAQFSGAAAMNDALISGNLDIATAGVGPMIIVWARTHTSLKIAGVAALGAMPNILTTSNPHIRTLADFTDKDRIALPAVKIGAQAVMLQMAAEQAFGQGQQNRLDDITVSMAHPDAAAALLGGASEIDAHFTSPPFSNQELANPKIHKVLSNYDQMGGPATFNVLYAPEKFHAANPKTYRALLAALDAAMAAIKADPTGAAALYIKAENSKLTPDFVESVIRDPANDFTATPLQTLKTARFLYRTGAVKVEATGWRDLFFPEIHDRPGS</sequence>
<evidence type="ECO:0000313" key="2">
    <source>
        <dbReference type="EMBL" id="GGF29945.1"/>
    </source>
</evidence>
<reference evidence="2" key="1">
    <citation type="journal article" date="2014" name="Int. J. Syst. Evol. Microbiol.">
        <title>Complete genome sequence of Corynebacterium casei LMG S-19264T (=DSM 44701T), isolated from a smear-ripened cheese.</title>
        <authorList>
            <consortium name="US DOE Joint Genome Institute (JGI-PGF)"/>
            <person name="Walter F."/>
            <person name="Albersmeier A."/>
            <person name="Kalinowski J."/>
            <person name="Ruckert C."/>
        </authorList>
    </citation>
    <scope>NUCLEOTIDE SEQUENCE</scope>
    <source>
        <strain evidence="2">CGMCC 1.15725</strain>
    </source>
</reference>
<keyword evidence="1" id="KW-0732">Signal</keyword>
<gene>
    <name evidence="2" type="ORF">GCM10011611_40030</name>
</gene>
<accession>A0A8J2YVX6</accession>
<dbReference type="AlphaFoldDB" id="A0A8J2YVX6"/>
<reference evidence="2" key="2">
    <citation type="submission" date="2020-09" db="EMBL/GenBank/DDBJ databases">
        <authorList>
            <person name="Sun Q."/>
            <person name="Zhou Y."/>
        </authorList>
    </citation>
    <scope>NUCLEOTIDE SEQUENCE</scope>
    <source>
        <strain evidence="2">CGMCC 1.15725</strain>
    </source>
</reference>
<evidence type="ECO:0000313" key="3">
    <source>
        <dbReference type="Proteomes" id="UP000646365"/>
    </source>
</evidence>
<dbReference type="RefSeq" id="WP_189049013.1">
    <property type="nucleotide sequence ID" value="NZ_BMJQ01000010.1"/>
</dbReference>
<dbReference type="EMBL" id="BMJQ01000010">
    <property type="protein sequence ID" value="GGF29945.1"/>
    <property type="molecule type" value="Genomic_DNA"/>
</dbReference>
<feature type="signal peptide" evidence="1">
    <location>
        <begin position="1"/>
        <end position="27"/>
    </location>
</feature>
<dbReference type="Pfam" id="PF13379">
    <property type="entry name" value="NMT1_2"/>
    <property type="match status" value="1"/>
</dbReference>
<keyword evidence="3" id="KW-1185">Reference proteome</keyword>
<protein>
    <submittedName>
        <fullName evidence="2">Sulfonate ABC transporter substrate-binding protein</fullName>
    </submittedName>
</protein>
<dbReference type="SUPFAM" id="SSF53850">
    <property type="entry name" value="Periplasmic binding protein-like II"/>
    <property type="match status" value="1"/>
</dbReference>
<dbReference type="Proteomes" id="UP000646365">
    <property type="component" value="Unassembled WGS sequence"/>
</dbReference>
<dbReference type="PANTHER" id="PTHR30024:SF2">
    <property type="entry name" value="ABC TRANSPORTER SUBSTRATE-BINDING PROTEIN"/>
    <property type="match status" value="1"/>
</dbReference>